<keyword evidence="4 7" id="KW-1133">Transmembrane helix</keyword>
<evidence type="ECO:0000259" key="8">
    <source>
        <dbReference type="PROSITE" id="PS50253"/>
    </source>
</evidence>
<evidence type="ECO:0000256" key="5">
    <source>
        <dbReference type="ARBA" id="ARBA00023136"/>
    </source>
</evidence>
<dbReference type="SUPFAM" id="SSF81452">
    <property type="entry name" value="Cytochrome c oxidase subunit III-like"/>
    <property type="match status" value="1"/>
</dbReference>
<name>A0ABT8F412_9BACT</name>
<evidence type="ECO:0000313" key="10">
    <source>
        <dbReference type="Proteomes" id="UP001168552"/>
    </source>
</evidence>
<dbReference type="PANTHER" id="PTHR11403:SF10">
    <property type="entry name" value="CYTOCHROME C OXIDASE"/>
    <property type="match status" value="1"/>
</dbReference>
<keyword evidence="10" id="KW-1185">Reference proteome</keyword>
<dbReference type="Pfam" id="PF00510">
    <property type="entry name" value="COX3"/>
    <property type="match status" value="1"/>
</dbReference>
<organism evidence="9 10">
    <name type="scientific">Shiella aurantiaca</name>
    <dbReference type="NCBI Taxonomy" id="3058365"/>
    <lineage>
        <taxon>Bacteria</taxon>
        <taxon>Pseudomonadati</taxon>
        <taxon>Bacteroidota</taxon>
        <taxon>Cytophagia</taxon>
        <taxon>Cytophagales</taxon>
        <taxon>Shiellaceae</taxon>
        <taxon>Shiella</taxon>
    </lineage>
</organism>
<evidence type="ECO:0000256" key="2">
    <source>
        <dbReference type="ARBA" id="ARBA00010581"/>
    </source>
</evidence>
<dbReference type="InterPro" id="IPR013833">
    <property type="entry name" value="Cyt_c_oxidase_su3_a-hlx"/>
</dbReference>
<evidence type="ECO:0000256" key="4">
    <source>
        <dbReference type="ARBA" id="ARBA00022989"/>
    </source>
</evidence>
<feature type="transmembrane region" description="Helical" evidence="7">
    <location>
        <begin position="58"/>
        <end position="78"/>
    </location>
</feature>
<evidence type="ECO:0000256" key="6">
    <source>
        <dbReference type="RuleBase" id="RU003376"/>
    </source>
</evidence>
<feature type="transmembrane region" description="Helical" evidence="7">
    <location>
        <begin position="174"/>
        <end position="191"/>
    </location>
</feature>
<keyword evidence="3 6" id="KW-0812">Transmembrane</keyword>
<dbReference type="PANTHER" id="PTHR11403">
    <property type="entry name" value="CYTOCHROME C OXIDASE SUBUNIT III"/>
    <property type="match status" value="1"/>
</dbReference>
<comment type="caution">
    <text evidence="9">The sequence shown here is derived from an EMBL/GenBank/DDBJ whole genome shotgun (WGS) entry which is preliminary data.</text>
</comment>
<gene>
    <name evidence="9" type="ORF">QWY31_06625</name>
</gene>
<proteinExistence type="inferred from homology"/>
<dbReference type="EMBL" id="JAUHJS010000003">
    <property type="protein sequence ID" value="MDN4165167.1"/>
    <property type="molecule type" value="Genomic_DNA"/>
</dbReference>
<evidence type="ECO:0000313" key="9">
    <source>
        <dbReference type="EMBL" id="MDN4165167.1"/>
    </source>
</evidence>
<dbReference type="InterPro" id="IPR024791">
    <property type="entry name" value="Cyt_c/ubiquinol_Oxase_su3"/>
</dbReference>
<evidence type="ECO:0000256" key="1">
    <source>
        <dbReference type="ARBA" id="ARBA00004141"/>
    </source>
</evidence>
<sequence length="193" mass="22284">MVNNIEMEEVKKPLSMNPKKFILWLLIVSIMMFFVALTSAYIVKQSDGNWLEYDMPMIFWYSTIIILLSSATMHWAYLAAKKDNLPQLKLALSITTVLGLSFLYSQWAGWGQLVDMGVYLVGNQTSGSFFYIITGAHGLHIISGVLFLIIVLISTYQYKVHSKEMNQLEICMTFWHFLGVLWVYLFLFLLLNQ</sequence>
<feature type="transmembrane region" description="Helical" evidence="7">
    <location>
        <begin position="90"/>
        <end position="109"/>
    </location>
</feature>
<dbReference type="InterPro" id="IPR000298">
    <property type="entry name" value="Cyt_c_oxidase-like_su3"/>
</dbReference>
<dbReference type="Gene3D" id="1.20.120.80">
    <property type="entry name" value="Cytochrome c oxidase, subunit III, four-helix bundle"/>
    <property type="match status" value="1"/>
</dbReference>
<protein>
    <submittedName>
        <fullName evidence="9">Cytochrome c oxidase subunit 3</fullName>
    </submittedName>
</protein>
<comment type="similarity">
    <text evidence="2 6">Belongs to the cytochrome c oxidase subunit 3 family.</text>
</comment>
<accession>A0ABT8F412</accession>
<dbReference type="InterPro" id="IPR035973">
    <property type="entry name" value="Cyt_c_oxidase_su3-like_sf"/>
</dbReference>
<dbReference type="Proteomes" id="UP001168552">
    <property type="component" value="Unassembled WGS sequence"/>
</dbReference>
<feature type="transmembrane region" description="Helical" evidence="7">
    <location>
        <begin position="21"/>
        <end position="43"/>
    </location>
</feature>
<dbReference type="RefSeq" id="WP_320003696.1">
    <property type="nucleotide sequence ID" value="NZ_JAUHJS010000003.1"/>
</dbReference>
<feature type="domain" description="Heme-copper oxidase subunit III family profile" evidence="8">
    <location>
        <begin position="1"/>
        <end position="193"/>
    </location>
</feature>
<evidence type="ECO:0000256" key="3">
    <source>
        <dbReference type="ARBA" id="ARBA00022692"/>
    </source>
</evidence>
<reference evidence="9" key="1">
    <citation type="submission" date="2023-06" db="EMBL/GenBank/DDBJ databases">
        <title>Cytophagales bacterium Strain LB-30, isolated from soil.</title>
        <authorList>
            <person name="Liu B."/>
        </authorList>
    </citation>
    <scope>NUCLEOTIDE SEQUENCE</scope>
    <source>
        <strain evidence="9">LB-30</strain>
    </source>
</reference>
<feature type="transmembrane region" description="Helical" evidence="7">
    <location>
        <begin position="129"/>
        <end position="153"/>
    </location>
</feature>
<dbReference type="PROSITE" id="PS50253">
    <property type="entry name" value="COX3"/>
    <property type="match status" value="1"/>
</dbReference>
<comment type="subcellular location">
    <subcellularLocation>
        <location evidence="6">Cell membrane</location>
        <topology evidence="6">Multi-pass membrane protein</topology>
    </subcellularLocation>
    <subcellularLocation>
        <location evidence="1">Membrane</location>
        <topology evidence="1">Multi-pass membrane protein</topology>
    </subcellularLocation>
</comment>
<evidence type="ECO:0000256" key="7">
    <source>
        <dbReference type="SAM" id="Phobius"/>
    </source>
</evidence>
<keyword evidence="5 7" id="KW-0472">Membrane</keyword>